<evidence type="ECO:0000256" key="2">
    <source>
        <dbReference type="ARBA" id="ARBA00023125"/>
    </source>
</evidence>
<dbReference type="PANTHER" id="PTHR38791:SF1">
    <property type="entry name" value="TRANSCRIPTION FACTOR, PUTATIVE-RELATED"/>
    <property type="match status" value="1"/>
</dbReference>
<keyword evidence="2" id="KW-0238">DNA-binding</keyword>
<dbReference type="CDD" id="cd00067">
    <property type="entry name" value="GAL4"/>
    <property type="match status" value="1"/>
</dbReference>
<evidence type="ECO:0000256" key="4">
    <source>
        <dbReference type="ARBA" id="ARBA00023242"/>
    </source>
</evidence>
<accession>A0A6V8HAI4</accession>
<dbReference type="Pfam" id="PF00172">
    <property type="entry name" value="Zn_clus"/>
    <property type="match status" value="1"/>
</dbReference>
<sequence>MVYRGKPSKSCRNCRRRDIKCDRKANGCSQCSRAGVSCPGYPNPTDLIICDETSSTIDKRRRAEIYPISLHTFPNSIPARLLPSIEIHAKNLFISQYVTDTDKANLFTYMRVFWPPGSVKFPLLSTVVKAVWLAFFSFSHQSAPALHDARVSYGSALMLTTTAIQSPTIVKENSTLMSLLLLSVYERLIYWEGNIIPSNAHLRGALGLALYREDDQFNDPIRMNILLGLSEFIILDCLAHETDIPQDLLTLRSRVMENVAASPKWRFLELLLEYAQLKEMLRYGVPPELAMSDADRLMGRLEDISHALPPLNYRKDIRPSETTSITYPDHNTRRSWNNMRVIRVLLADIIREQCTISLSGTEITDPVLISQKLHDSICIIVSGCSEICSSASGNGTLGAASGNVSSVQISTLFFHLYAAYTFDILPQELKQQLRQRLRDLGEGQLPGIQRLMNQLLQETNAYEKNFWKVWVRLGKENFSI</sequence>
<dbReference type="EMBL" id="DF933829">
    <property type="protein sequence ID" value="GAM37929.1"/>
    <property type="molecule type" value="Genomic_DNA"/>
</dbReference>
<dbReference type="Proteomes" id="UP000053095">
    <property type="component" value="Unassembled WGS sequence"/>
</dbReference>
<dbReference type="SMART" id="SM00066">
    <property type="entry name" value="GAL4"/>
    <property type="match status" value="1"/>
</dbReference>
<evidence type="ECO:0000313" key="6">
    <source>
        <dbReference type="EMBL" id="GAM37929.1"/>
    </source>
</evidence>
<keyword evidence="4" id="KW-0539">Nucleus</keyword>
<gene>
    <name evidence="6" type="ORF">TCE0_033f08266</name>
</gene>
<reference evidence="7" key="1">
    <citation type="journal article" date="2015" name="Genome Announc.">
        <title>Draft genome sequence of Talaromyces cellulolyticus strain Y-94, a source of lignocellulosic biomass-degrading enzymes.</title>
        <authorList>
            <person name="Fujii T."/>
            <person name="Koike H."/>
            <person name="Sawayama S."/>
            <person name="Yano S."/>
            <person name="Inoue H."/>
        </authorList>
    </citation>
    <scope>NUCLEOTIDE SEQUENCE [LARGE SCALE GENOMIC DNA]</scope>
    <source>
        <strain evidence="7">Y-94</strain>
    </source>
</reference>
<dbReference type="InterPro" id="IPR053175">
    <property type="entry name" value="DHMBA_Reg_Transcription_Factor"/>
</dbReference>
<dbReference type="AlphaFoldDB" id="A0A6V8HAI4"/>
<dbReference type="GO" id="GO:0000981">
    <property type="term" value="F:DNA-binding transcription factor activity, RNA polymerase II-specific"/>
    <property type="evidence" value="ECO:0007669"/>
    <property type="project" value="InterPro"/>
</dbReference>
<dbReference type="PANTHER" id="PTHR38791">
    <property type="entry name" value="ZN(II)2CYS6 TRANSCRIPTION FACTOR (EUROFUNG)-RELATED-RELATED"/>
    <property type="match status" value="1"/>
</dbReference>
<dbReference type="SUPFAM" id="SSF57701">
    <property type="entry name" value="Zn2/Cys6 DNA-binding domain"/>
    <property type="match status" value="1"/>
</dbReference>
<dbReference type="GO" id="GO:0003677">
    <property type="term" value="F:DNA binding"/>
    <property type="evidence" value="ECO:0007669"/>
    <property type="project" value="UniProtKB-KW"/>
</dbReference>
<dbReference type="GO" id="GO:0008270">
    <property type="term" value="F:zinc ion binding"/>
    <property type="evidence" value="ECO:0007669"/>
    <property type="project" value="InterPro"/>
</dbReference>
<keyword evidence="7" id="KW-1185">Reference proteome</keyword>
<dbReference type="InterPro" id="IPR036864">
    <property type="entry name" value="Zn2-C6_fun-type_DNA-bd_sf"/>
</dbReference>
<keyword evidence="3" id="KW-0804">Transcription</keyword>
<dbReference type="Gene3D" id="4.10.240.10">
    <property type="entry name" value="Zn(2)-C6 fungal-type DNA-binding domain"/>
    <property type="match status" value="1"/>
</dbReference>
<feature type="domain" description="Zn(2)-C6 fungal-type" evidence="5">
    <location>
        <begin position="10"/>
        <end position="38"/>
    </location>
</feature>
<evidence type="ECO:0000313" key="7">
    <source>
        <dbReference type="Proteomes" id="UP000053095"/>
    </source>
</evidence>
<evidence type="ECO:0000259" key="5">
    <source>
        <dbReference type="PROSITE" id="PS50048"/>
    </source>
</evidence>
<comment type="caution">
    <text evidence="6">The sequence shown here is derived from an EMBL/GenBank/DDBJ whole genome shotgun (WGS) entry which is preliminary data.</text>
</comment>
<organism evidence="6 7">
    <name type="scientific">Talaromyces pinophilus</name>
    <name type="common">Penicillium pinophilum</name>
    <dbReference type="NCBI Taxonomy" id="128442"/>
    <lineage>
        <taxon>Eukaryota</taxon>
        <taxon>Fungi</taxon>
        <taxon>Dikarya</taxon>
        <taxon>Ascomycota</taxon>
        <taxon>Pezizomycotina</taxon>
        <taxon>Eurotiomycetes</taxon>
        <taxon>Eurotiomycetidae</taxon>
        <taxon>Eurotiales</taxon>
        <taxon>Trichocomaceae</taxon>
        <taxon>Talaromyces</taxon>
        <taxon>Talaromyces sect. Talaromyces</taxon>
    </lineage>
</organism>
<protein>
    <submittedName>
        <fullName evidence="6">C6 transcription factor</fullName>
    </submittedName>
</protein>
<dbReference type="InterPro" id="IPR001138">
    <property type="entry name" value="Zn2Cys6_DnaBD"/>
</dbReference>
<evidence type="ECO:0000256" key="3">
    <source>
        <dbReference type="ARBA" id="ARBA00023163"/>
    </source>
</evidence>
<keyword evidence="1" id="KW-0805">Transcription regulation</keyword>
<proteinExistence type="predicted"/>
<evidence type="ECO:0000256" key="1">
    <source>
        <dbReference type="ARBA" id="ARBA00023015"/>
    </source>
</evidence>
<dbReference type="PROSITE" id="PS50048">
    <property type="entry name" value="ZN2_CY6_FUNGAL_2"/>
    <property type="match status" value="1"/>
</dbReference>
<name>A0A6V8HAI4_TALPI</name>